<evidence type="ECO:0000256" key="5">
    <source>
        <dbReference type="ARBA" id="ARBA00023136"/>
    </source>
</evidence>
<feature type="binding site" evidence="6">
    <location>
        <position position="563"/>
    </location>
    <ligand>
        <name>Zn(2+)</name>
        <dbReference type="ChEBI" id="CHEBI:29105"/>
    </ligand>
</feature>
<feature type="region of interest" description="Disordered" evidence="7">
    <location>
        <begin position="1"/>
        <end position="24"/>
    </location>
</feature>
<feature type="transmembrane region" description="Helical" evidence="8">
    <location>
        <begin position="76"/>
        <end position="100"/>
    </location>
</feature>
<comment type="subcellular location">
    <subcellularLocation>
        <location evidence="1">Membrane</location>
        <topology evidence="1">Multi-pass membrane protein</topology>
    </subcellularLocation>
</comment>
<comment type="similarity">
    <text evidence="2">Belongs to the ADIPOR family.</text>
</comment>
<keyword evidence="3 8" id="KW-0812">Transmembrane</keyword>
<feature type="binding site" evidence="6">
    <location>
        <position position="567"/>
    </location>
    <ligand>
        <name>Zn(2+)</name>
        <dbReference type="ChEBI" id="CHEBI:29105"/>
    </ligand>
</feature>
<feature type="transmembrane region" description="Helical" evidence="8">
    <location>
        <begin position="526"/>
        <end position="544"/>
    </location>
</feature>
<evidence type="ECO:0000313" key="9">
    <source>
        <dbReference type="EMBL" id="KAA0150059.1"/>
    </source>
</evidence>
<evidence type="ECO:0000313" key="10">
    <source>
        <dbReference type="Proteomes" id="UP000323011"/>
    </source>
</evidence>
<feature type="transmembrane region" description="Helical" evidence="8">
    <location>
        <begin position="398"/>
        <end position="422"/>
    </location>
</feature>
<keyword evidence="5 8" id="KW-0472">Membrane</keyword>
<reference evidence="9 10" key="1">
    <citation type="submission" date="2019-07" db="EMBL/GenBank/DDBJ databases">
        <title>Genomes of Cafeteria roenbergensis.</title>
        <authorList>
            <person name="Fischer M.G."/>
            <person name="Hackl T."/>
            <person name="Roman M."/>
        </authorList>
    </citation>
    <scope>NUCLEOTIDE SEQUENCE [LARGE SCALE GENOMIC DNA]</scope>
    <source>
        <strain evidence="9 10">BVI</strain>
    </source>
</reference>
<dbReference type="Proteomes" id="UP000323011">
    <property type="component" value="Unassembled WGS sequence"/>
</dbReference>
<gene>
    <name evidence="9" type="ORF">FNF29_05500</name>
</gene>
<feature type="transmembrane region" description="Helical" evidence="8">
    <location>
        <begin position="565"/>
        <end position="585"/>
    </location>
</feature>
<keyword evidence="4 8" id="KW-1133">Transmembrane helix</keyword>
<keyword evidence="6" id="KW-0862">Zinc</keyword>
<dbReference type="AlphaFoldDB" id="A0A5A8CBP7"/>
<keyword evidence="10" id="KW-1185">Reference proteome</keyword>
<evidence type="ECO:0000256" key="8">
    <source>
        <dbReference type="SAM" id="Phobius"/>
    </source>
</evidence>
<evidence type="ECO:0000256" key="4">
    <source>
        <dbReference type="ARBA" id="ARBA00022989"/>
    </source>
</evidence>
<dbReference type="PANTHER" id="PTHR20855:SF52">
    <property type="entry name" value="ADIPONECTIN RECEPTOR PROTEIN"/>
    <property type="match status" value="1"/>
</dbReference>
<dbReference type="GO" id="GO:0046872">
    <property type="term" value="F:metal ion binding"/>
    <property type="evidence" value="ECO:0007669"/>
    <property type="project" value="UniProtKB-KW"/>
</dbReference>
<keyword evidence="6" id="KW-0479">Metal-binding</keyword>
<evidence type="ECO:0000256" key="6">
    <source>
        <dbReference type="PIRSR" id="PIRSR604254-1"/>
    </source>
</evidence>
<dbReference type="PANTHER" id="PTHR20855">
    <property type="entry name" value="ADIPOR/PROGESTIN RECEPTOR-RELATED"/>
    <property type="match status" value="1"/>
</dbReference>
<evidence type="ECO:0000256" key="1">
    <source>
        <dbReference type="ARBA" id="ARBA00004141"/>
    </source>
</evidence>
<organism evidence="9 10">
    <name type="scientific">Cafeteria roenbergensis</name>
    <name type="common">Marine flagellate</name>
    <dbReference type="NCBI Taxonomy" id="33653"/>
    <lineage>
        <taxon>Eukaryota</taxon>
        <taxon>Sar</taxon>
        <taxon>Stramenopiles</taxon>
        <taxon>Bigyra</taxon>
        <taxon>Opalozoa</taxon>
        <taxon>Bicosoecida</taxon>
        <taxon>Cafeteriaceae</taxon>
        <taxon>Cafeteria</taxon>
    </lineage>
</organism>
<dbReference type="InterPro" id="IPR004254">
    <property type="entry name" value="AdipoR/HlyIII-related"/>
</dbReference>
<dbReference type="GO" id="GO:0006882">
    <property type="term" value="P:intracellular zinc ion homeostasis"/>
    <property type="evidence" value="ECO:0007669"/>
    <property type="project" value="TreeGrafter"/>
</dbReference>
<dbReference type="Pfam" id="PF03006">
    <property type="entry name" value="HlyIII"/>
    <property type="match status" value="1"/>
</dbReference>
<name>A0A5A8CBP7_CAFRO</name>
<evidence type="ECO:0000256" key="7">
    <source>
        <dbReference type="SAM" id="MobiDB-lite"/>
    </source>
</evidence>
<feature type="transmembrane region" description="Helical" evidence="8">
    <location>
        <begin position="493"/>
        <end position="514"/>
    </location>
</feature>
<dbReference type="EMBL" id="VLTN01000037">
    <property type="protein sequence ID" value="KAA0150059.1"/>
    <property type="molecule type" value="Genomic_DNA"/>
</dbReference>
<dbReference type="GO" id="GO:0016020">
    <property type="term" value="C:membrane"/>
    <property type="evidence" value="ECO:0007669"/>
    <property type="project" value="UniProtKB-SubCell"/>
</dbReference>
<feature type="compositionally biased region" description="Basic and acidic residues" evidence="7">
    <location>
        <begin position="11"/>
        <end position="23"/>
    </location>
</feature>
<evidence type="ECO:0000256" key="2">
    <source>
        <dbReference type="ARBA" id="ARBA00007018"/>
    </source>
</evidence>
<sequence length="599" mass="64001">MSFSSSVIRAHAPEKRHQEDPTRPRQCCNRETMTLNDPRLPHWLADQHIQHGYRNTSGWGRAFLSLFSFHNETINVYTHGLGAVFFLVVGVALVLGSGWAHNSSLFTLSSLATPGQDYVLAATLRHFSDGAVLLERAAASVGRFALGPAASPLSRRALDAHPPLNDAETPLVVDGRHTAGMLPWLPAPRPRCPWGARQRGVAGSARSAISGLVDGVSERLEAARGQLRRIAELASREGKAAADAVLSAAASADGAVSRVSHDLADAGASLGRAAAEYYAELSSVTRTVAQAGGSWGREHSHDGVPGPWEPRRALAQLAAAAERLEGRLQGSFDAALEAAARDLGVEAQWERLSGGAAQAAGGNAAAHGAAGGGGGGGVVRAMGEEQPGVIPAHQARRWPALVFVASALLCLGCSMTFHLFWVVSERTYRLLARLDYVGIAVLIAGSTCPIIEYVLACDRPAVMFTSLGMYGLCSLAVVMGLMERFSSEKWRVVRVSVFIGTGLGGIFPILWVTITMGHDPVVWQAVLQIATMGAMYVLGAVLYGTRIPERWIPGRLDFVGASHQIFHALVFMAAFLHYHTVLLLFRWRDMQPECPAPTV</sequence>
<feature type="transmembrane region" description="Helical" evidence="8">
    <location>
        <begin position="461"/>
        <end position="481"/>
    </location>
</feature>
<comment type="caution">
    <text evidence="9">The sequence shown here is derived from an EMBL/GenBank/DDBJ whole genome shotgun (WGS) entry which is preliminary data.</text>
</comment>
<feature type="transmembrane region" description="Helical" evidence="8">
    <location>
        <begin position="434"/>
        <end position="455"/>
    </location>
</feature>
<accession>A0A5A8CBP7</accession>
<protein>
    <submittedName>
        <fullName evidence="9">Uncharacterized protein</fullName>
    </submittedName>
</protein>
<proteinExistence type="inferred from homology"/>
<evidence type="ECO:0000256" key="3">
    <source>
        <dbReference type="ARBA" id="ARBA00022692"/>
    </source>
</evidence>
<dbReference type="GO" id="GO:0038023">
    <property type="term" value="F:signaling receptor activity"/>
    <property type="evidence" value="ECO:0007669"/>
    <property type="project" value="TreeGrafter"/>
</dbReference>
<feature type="binding site" evidence="6">
    <location>
        <position position="418"/>
    </location>
    <ligand>
        <name>Zn(2+)</name>
        <dbReference type="ChEBI" id="CHEBI:29105"/>
    </ligand>
</feature>